<evidence type="ECO:0000313" key="12">
    <source>
        <dbReference type="Proteomes" id="UP000053259"/>
    </source>
</evidence>
<dbReference type="EMBL" id="KN847536">
    <property type="protein sequence ID" value="KIW06059.1"/>
    <property type="molecule type" value="Genomic_DNA"/>
</dbReference>
<dbReference type="SMART" id="SM00338">
    <property type="entry name" value="BRLZ"/>
    <property type="match status" value="1"/>
</dbReference>
<dbReference type="PROSITE" id="PS00036">
    <property type="entry name" value="BZIP_BASIC"/>
    <property type="match status" value="1"/>
</dbReference>
<dbReference type="OrthoDB" id="3892274at2759"/>
<organism evidence="11 12">
    <name type="scientific">Verruconis gallopava</name>
    <dbReference type="NCBI Taxonomy" id="253628"/>
    <lineage>
        <taxon>Eukaryota</taxon>
        <taxon>Fungi</taxon>
        <taxon>Dikarya</taxon>
        <taxon>Ascomycota</taxon>
        <taxon>Pezizomycotina</taxon>
        <taxon>Dothideomycetes</taxon>
        <taxon>Pleosporomycetidae</taxon>
        <taxon>Venturiales</taxon>
        <taxon>Sympoventuriaceae</taxon>
        <taxon>Verruconis</taxon>
    </lineage>
</organism>
<evidence type="ECO:0000256" key="6">
    <source>
        <dbReference type="ARBA" id="ARBA00023163"/>
    </source>
</evidence>
<feature type="compositionally biased region" description="Basic and acidic residues" evidence="9">
    <location>
        <begin position="113"/>
        <end position="122"/>
    </location>
</feature>
<dbReference type="PANTHER" id="PTHR40621:SF11">
    <property type="entry name" value="TRANSCRIPTION FACTOR KAPC-RELATED"/>
    <property type="match status" value="1"/>
</dbReference>
<evidence type="ECO:0000256" key="9">
    <source>
        <dbReference type="SAM" id="MobiDB-lite"/>
    </source>
</evidence>
<evidence type="ECO:0000256" key="5">
    <source>
        <dbReference type="ARBA" id="ARBA00023125"/>
    </source>
</evidence>
<dbReference type="CDD" id="cd14688">
    <property type="entry name" value="bZIP_YAP"/>
    <property type="match status" value="1"/>
</dbReference>
<evidence type="ECO:0000256" key="4">
    <source>
        <dbReference type="ARBA" id="ARBA00023015"/>
    </source>
</evidence>
<evidence type="ECO:0000256" key="3">
    <source>
        <dbReference type="ARBA" id="ARBA00007163"/>
    </source>
</evidence>
<dbReference type="Gene3D" id="1.20.5.170">
    <property type="match status" value="1"/>
</dbReference>
<sequence length="197" mass="22170">MEFWPPSNSFSHSSHLYDTYDMSSSSSISASPTISELDLYPPPLYNSAFSPIPDDLSFNYPIPLTPSDFGSPEDGPLYSPRSTLAHPLPHPPAEKTHATSGRRRAQNRAAQRAFRERKEKHARDLEQKLAELTVKYQSLETSHSELTAAYEKLQKTLEILTQKEEVEGGGRSAETLRKFLTILHGELRLKAESEDKL</sequence>
<evidence type="ECO:0000256" key="8">
    <source>
        <dbReference type="ARBA" id="ARBA00044067"/>
    </source>
</evidence>
<accession>A0A0D2B4B8</accession>
<dbReference type="VEuPathDB" id="FungiDB:PV09_03232"/>
<dbReference type="PROSITE" id="PS50217">
    <property type="entry name" value="BZIP"/>
    <property type="match status" value="1"/>
</dbReference>
<dbReference type="PANTHER" id="PTHR40621">
    <property type="entry name" value="TRANSCRIPTION FACTOR KAPC-RELATED"/>
    <property type="match status" value="1"/>
</dbReference>
<dbReference type="InterPro" id="IPR050936">
    <property type="entry name" value="AP-1-like"/>
</dbReference>
<comment type="function">
    <text evidence="1">Putative transcription factor.</text>
</comment>
<dbReference type="RefSeq" id="XP_016215928.1">
    <property type="nucleotide sequence ID" value="XM_016356405.1"/>
</dbReference>
<reference evidence="11 12" key="1">
    <citation type="submission" date="2015-01" db="EMBL/GenBank/DDBJ databases">
        <title>The Genome Sequence of Ochroconis gallopava CBS43764.</title>
        <authorList>
            <consortium name="The Broad Institute Genomics Platform"/>
            <person name="Cuomo C."/>
            <person name="de Hoog S."/>
            <person name="Gorbushina A."/>
            <person name="Stielow B."/>
            <person name="Teixiera M."/>
            <person name="Abouelleil A."/>
            <person name="Chapman S.B."/>
            <person name="Priest M."/>
            <person name="Young S.K."/>
            <person name="Wortman J."/>
            <person name="Nusbaum C."/>
            <person name="Birren B."/>
        </authorList>
    </citation>
    <scope>NUCLEOTIDE SEQUENCE [LARGE SCALE GENOMIC DNA]</scope>
    <source>
        <strain evidence="11 12">CBS 43764</strain>
    </source>
</reference>
<keyword evidence="4" id="KW-0805">Transcription regulation</keyword>
<keyword evidence="6" id="KW-0804">Transcription</keyword>
<dbReference type="Proteomes" id="UP000053259">
    <property type="component" value="Unassembled WGS sequence"/>
</dbReference>
<comment type="subcellular location">
    <subcellularLocation>
        <location evidence="2">Nucleus</location>
    </subcellularLocation>
</comment>
<keyword evidence="12" id="KW-1185">Reference proteome</keyword>
<dbReference type="AlphaFoldDB" id="A0A0D2B4B8"/>
<comment type="similarity">
    <text evidence="3">Belongs to the bZIP family.</text>
</comment>
<feature type="domain" description="BZIP" evidence="10">
    <location>
        <begin position="102"/>
        <end position="160"/>
    </location>
</feature>
<keyword evidence="5" id="KW-0238">DNA-binding</keyword>
<evidence type="ECO:0000256" key="1">
    <source>
        <dbReference type="ARBA" id="ARBA00004049"/>
    </source>
</evidence>
<dbReference type="GO" id="GO:0000976">
    <property type="term" value="F:transcription cis-regulatory region binding"/>
    <property type="evidence" value="ECO:0007669"/>
    <property type="project" value="InterPro"/>
</dbReference>
<dbReference type="Pfam" id="PF00170">
    <property type="entry name" value="bZIP_1"/>
    <property type="match status" value="1"/>
</dbReference>
<feature type="region of interest" description="Disordered" evidence="9">
    <location>
        <begin position="69"/>
        <end position="122"/>
    </location>
</feature>
<evidence type="ECO:0000259" key="10">
    <source>
        <dbReference type="PROSITE" id="PS50217"/>
    </source>
</evidence>
<evidence type="ECO:0000256" key="7">
    <source>
        <dbReference type="ARBA" id="ARBA00023242"/>
    </source>
</evidence>
<evidence type="ECO:0000256" key="2">
    <source>
        <dbReference type="ARBA" id="ARBA00004123"/>
    </source>
</evidence>
<protein>
    <recommendedName>
        <fullName evidence="8">Putative transcription factor kapC</fullName>
    </recommendedName>
</protein>
<keyword evidence="7" id="KW-0539">Nucleus</keyword>
<dbReference type="GO" id="GO:0090575">
    <property type="term" value="C:RNA polymerase II transcription regulator complex"/>
    <property type="evidence" value="ECO:0007669"/>
    <property type="project" value="TreeGrafter"/>
</dbReference>
<proteinExistence type="inferred from homology"/>
<dbReference type="SUPFAM" id="SSF57959">
    <property type="entry name" value="Leucine zipper domain"/>
    <property type="match status" value="1"/>
</dbReference>
<name>A0A0D2B4B8_9PEZI</name>
<dbReference type="HOGENOM" id="CLU_106783_0_0_1"/>
<dbReference type="GeneID" id="27311205"/>
<dbReference type="GO" id="GO:0001228">
    <property type="term" value="F:DNA-binding transcription activator activity, RNA polymerase II-specific"/>
    <property type="evidence" value="ECO:0007669"/>
    <property type="project" value="TreeGrafter"/>
</dbReference>
<evidence type="ECO:0000313" key="11">
    <source>
        <dbReference type="EMBL" id="KIW06059.1"/>
    </source>
</evidence>
<dbReference type="InterPro" id="IPR046347">
    <property type="entry name" value="bZIP_sf"/>
</dbReference>
<dbReference type="InterPro" id="IPR004827">
    <property type="entry name" value="bZIP"/>
</dbReference>
<gene>
    <name evidence="11" type="ORF">PV09_03232</name>
</gene>